<dbReference type="InterPro" id="IPR036457">
    <property type="entry name" value="PPM-type-like_dom_sf"/>
</dbReference>
<accession>A0A023F8X9</accession>
<feature type="compositionally biased region" description="Polar residues" evidence="1">
    <location>
        <begin position="29"/>
        <end position="44"/>
    </location>
</feature>
<protein>
    <submittedName>
        <fullName evidence="3">Putative serine/threonine protein phosphatase signal transduction mechanism</fullName>
    </submittedName>
</protein>
<evidence type="ECO:0000259" key="2">
    <source>
        <dbReference type="PROSITE" id="PS51746"/>
    </source>
</evidence>
<dbReference type="SUPFAM" id="SSF81606">
    <property type="entry name" value="PP2C-like"/>
    <property type="match status" value="1"/>
</dbReference>
<feature type="region of interest" description="Disordered" evidence="1">
    <location>
        <begin position="102"/>
        <end position="123"/>
    </location>
</feature>
<dbReference type="EMBL" id="GBBI01000817">
    <property type="protein sequence ID" value="JAC17895.1"/>
    <property type="molecule type" value="mRNA"/>
</dbReference>
<dbReference type="InterPro" id="IPR001932">
    <property type="entry name" value="PPM-type_phosphatase-like_dom"/>
</dbReference>
<evidence type="ECO:0000256" key="1">
    <source>
        <dbReference type="SAM" id="MobiDB-lite"/>
    </source>
</evidence>
<feature type="region of interest" description="Disordered" evidence="1">
    <location>
        <begin position="1"/>
        <end position="66"/>
    </location>
</feature>
<dbReference type="SMART" id="SM00332">
    <property type="entry name" value="PP2Cc"/>
    <property type="match status" value="1"/>
</dbReference>
<dbReference type="Gene3D" id="3.60.40.10">
    <property type="entry name" value="PPM-type phosphatase domain"/>
    <property type="match status" value="1"/>
</dbReference>
<proteinExistence type="evidence at transcript level"/>
<dbReference type="PANTHER" id="PTHR21586:SF0">
    <property type="entry name" value="PP2C-LIKE DOMAIN-CONTAINING PROTEIN CG9801"/>
    <property type="match status" value="1"/>
</dbReference>
<evidence type="ECO:0000313" key="3">
    <source>
        <dbReference type="EMBL" id="JAC17895.1"/>
    </source>
</evidence>
<dbReference type="AlphaFoldDB" id="A0A023F8X9"/>
<feature type="domain" description="PPM-type phosphatase" evidence="2">
    <location>
        <begin position="176"/>
        <end position="430"/>
    </location>
</feature>
<reference evidence="3" key="1">
    <citation type="journal article" date="2014" name="PLoS Negl. Trop. Dis.">
        <title>An updated insight into the Sialotranscriptome of Triatoma infestans: developmental stage and geographic variations.</title>
        <authorList>
            <person name="Schwarz A."/>
            <person name="Medrano-Mercado N."/>
            <person name="Schaub G.A."/>
            <person name="Struchiner C.J."/>
            <person name="Bargues M.D."/>
            <person name="Levy M.Z."/>
            <person name="Ribeiro J.M."/>
        </authorList>
    </citation>
    <scope>NUCLEOTIDE SEQUENCE</scope>
    <source>
        <strain evidence="3">Chile</strain>
        <tissue evidence="3">Salivary glands</tissue>
    </source>
</reference>
<dbReference type="Pfam" id="PF13672">
    <property type="entry name" value="PP2C_2"/>
    <property type="match status" value="1"/>
</dbReference>
<dbReference type="PANTHER" id="PTHR21586">
    <property type="entry name" value="TIPA"/>
    <property type="match status" value="1"/>
</dbReference>
<dbReference type="InterPro" id="IPR053287">
    <property type="entry name" value="PP2C-like_domain"/>
</dbReference>
<sequence>MPGFRQKVAGFIRQLSNPPDNRPCDKQQSKSNECFIQRYLNGQDNGRDEPKIVHGRTPQQLPPKTIGTLSKPVLSAMTGPNGGLTTVNKKRRHLSISDPDVRFIDTTDEDSPPGSRDANSNTSTVNCNLVPLQKCESTPNAVELVRCGSGDACEESVIIAGVSDWESPTSNAYGRSVSLYEKHPVTGVPAGEPIADCFAVVSRKNSAILCLADGVNWGAKASLAAKAAVHGCVDYLNQALFGAHAVASTTEAFVALLRSFHAAHNLILEENGMLTTLTAVLVLPLVAPQRYIACACNVGDSLAYVYSHKHGVREITQGSHDVHRMRDMRDALGALGPVDGTNPELANLTCAMTEVEPGDIVFITSDGVSDNLDPVVGKFTGLSGVEAEQRHRLGLLRTEDLLRNGVSGHGPPCHSAKGLVDLMLDFVTRLTSAKRRLLEDEELYRSGGQTQQRAKRKQMCGKLAAVPGKLDHASVVAYTVHGSIAQEQQHA</sequence>
<name>A0A023F8X9_TRIIF</name>
<dbReference type="PROSITE" id="PS51746">
    <property type="entry name" value="PPM_2"/>
    <property type="match status" value="1"/>
</dbReference>
<organism evidence="3">
    <name type="scientific">Triatoma infestans</name>
    <name type="common">Assassin bug</name>
    <dbReference type="NCBI Taxonomy" id="30076"/>
    <lineage>
        <taxon>Eukaryota</taxon>
        <taxon>Metazoa</taxon>
        <taxon>Ecdysozoa</taxon>
        <taxon>Arthropoda</taxon>
        <taxon>Hexapoda</taxon>
        <taxon>Insecta</taxon>
        <taxon>Pterygota</taxon>
        <taxon>Neoptera</taxon>
        <taxon>Paraneoptera</taxon>
        <taxon>Hemiptera</taxon>
        <taxon>Heteroptera</taxon>
        <taxon>Panheteroptera</taxon>
        <taxon>Cimicomorpha</taxon>
        <taxon>Reduviidae</taxon>
        <taxon>Triatominae</taxon>
        <taxon>Triatoma</taxon>
    </lineage>
</organism>